<reference evidence="3 4" key="1">
    <citation type="submission" date="2015-06" db="EMBL/GenBank/DDBJ databases">
        <title>Recapitulation of the evolution of biosynthetic gene clusters reveals hidden chemical diversity on bacterial genomes.</title>
        <authorList>
            <person name="Cruz-Morales P."/>
            <person name="Martinez-Guerrero C."/>
            <person name="Morales-Escalante M.A."/>
            <person name="Yanez-Guerra L.A."/>
            <person name="Kopp J.F."/>
            <person name="Feldmann J."/>
            <person name="Ramos-Aboites H.E."/>
            <person name="Barona-Gomez F."/>
        </authorList>
    </citation>
    <scope>NUCLEOTIDE SEQUENCE [LARGE SCALE GENOMIC DNA]</scope>
    <source>
        <strain evidence="3 4">ATCC 31245</strain>
    </source>
</reference>
<proteinExistence type="predicted"/>
<keyword evidence="4" id="KW-1185">Reference proteome</keyword>
<feature type="region of interest" description="Disordered" evidence="1">
    <location>
        <begin position="29"/>
        <end position="61"/>
    </location>
</feature>
<evidence type="ECO:0000256" key="1">
    <source>
        <dbReference type="SAM" id="MobiDB-lite"/>
    </source>
</evidence>
<name>A0A0J6XS15_9ACTN</name>
<dbReference type="RefSeq" id="WP_048476583.1">
    <property type="nucleotide sequence ID" value="NZ_JBIRUD010000022.1"/>
</dbReference>
<evidence type="ECO:0000313" key="4">
    <source>
        <dbReference type="Proteomes" id="UP000035932"/>
    </source>
</evidence>
<protein>
    <submittedName>
        <fullName evidence="3">Uncharacterized protein</fullName>
    </submittedName>
</protein>
<evidence type="ECO:0000256" key="2">
    <source>
        <dbReference type="SAM" id="SignalP"/>
    </source>
</evidence>
<keyword evidence="2" id="KW-0732">Signal</keyword>
<dbReference type="AlphaFoldDB" id="A0A0J6XS15"/>
<feature type="chain" id="PRO_5005284687" evidence="2">
    <location>
        <begin position="35"/>
        <end position="100"/>
    </location>
</feature>
<accession>A0A0J6XS15</accession>
<dbReference type="OrthoDB" id="10009409at2"/>
<gene>
    <name evidence="3" type="ORF">ACS04_12270</name>
</gene>
<comment type="caution">
    <text evidence="3">The sequence shown here is derived from an EMBL/GenBank/DDBJ whole genome shotgun (WGS) entry which is preliminary data.</text>
</comment>
<dbReference type="PATRIC" id="fig|66430.4.peg.4875"/>
<feature type="signal peptide" evidence="2">
    <location>
        <begin position="1"/>
        <end position="34"/>
    </location>
</feature>
<sequence length="100" mass="10308">MRNSRARRSTALLAPCVALVIAAGGFGPAAGAQARTDPSPVPVPVPTMKAPAPTRIPSPLKRIRPAVFRTTVERAAKESTLPGAAVLPRTPQGAYRAVGC</sequence>
<organism evidence="3 4">
    <name type="scientific">Streptomyces roseus</name>
    <dbReference type="NCBI Taxonomy" id="66430"/>
    <lineage>
        <taxon>Bacteria</taxon>
        <taxon>Bacillati</taxon>
        <taxon>Actinomycetota</taxon>
        <taxon>Actinomycetes</taxon>
        <taxon>Kitasatosporales</taxon>
        <taxon>Streptomycetaceae</taxon>
        <taxon>Streptomyces</taxon>
    </lineage>
</organism>
<dbReference type="STRING" id="66430.ACS04_12270"/>
<evidence type="ECO:0000313" key="3">
    <source>
        <dbReference type="EMBL" id="KMO97583.1"/>
    </source>
</evidence>
<dbReference type="Proteomes" id="UP000035932">
    <property type="component" value="Unassembled WGS sequence"/>
</dbReference>
<dbReference type="EMBL" id="LFML01000046">
    <property type="protein sequence ID" value="KMO97583.1"/>
    <property type="molecule type" value="Genomic_DNA"/>
</dbReference>